<protein>
    <submittedName>
        <fullName evidence="2">Uncharacterized protein</fullName>
    </submittedName>
</protein>
<dbReference type="Proteomes" id="UP001221898">
    <property type="component" value="Unassembled WGS sequence"/>
</dbReference>
<evidence type="ECO:0000256" key="1">
    <source>
        <dbReference type="SAM" id="MobiDB-lite"/>
    </source>
</evidence>
<feature type="compositionally biased region" description="Low complexity" evidence="1">
    <location>
        <begin position="255"/>
        <end position="310"/>
    </location>
</feature>
<dbReference type="AlphaFoldDB" id="A0AAD7R8Y9"/>
<feature type="region of interest" description="Disordered" evidence="1">
    <location>
        <begin position="230"/>
        <end position="310"/>
    </location>
</feature>
<keyword evidence="3" id="KW-1185">Reference proteome</keyword>
<accession>A0AAD7R8Y9</accession>
<feature type="compositionally biased region" description="Pro residues" evidence="1">
    <location>
        <begin position="436"/>
        <end position="451"/>
    </location>
</feature>
<feature type="region of interest" description="Disordered" evidence="1">
    <location>
        <begin position="422"/>
        <end position="451"/>
    </location>
</feature>
<dbReference type="PANTHER" id="PTHR47456">
    <property type="entry name" value="PHD-TYPE DOMAIN-CONTAINING PROTEIN"/>
    <property type="match status" value="1"/>
</dbReference>
<dbReference type="GO" id="GO:0003700">
    <property type="term" value="F:DNA-binding transcription factor activity"/>
    <property type="evidence" value="ECO:0007669"/>
    <property type="project" value="InterPro"/>
</dbReference>
<evidence type="ECO:0000313" key="3">
    <source>
        <dbReference type="Proteomes" id="UP001221898"/>
    </source>
</evidence>
<dbReference type="EMBL" id="JAINUG010000419">
    <property type="protein sequence ID" value="KAJ8372023.1"/>
    <property type="molecule type" value="Genomic_DNA"/>
</dbReference>
<dbReference type="InterPro" id="IPR029309">
    <property type="entry name" value="CaRF"/>
</dbReference>
<comment type="caution">
    <text evidence="2">The sequence shown here is derived from an EMBL/GenBank/DDBJ whole genome shotgun (WGS) entry which is preliminary data.</text>
</comment>
<sequence length="480" mass="54408">MHTCTYLTFPVVIAVLCRRRRRGGFIYQSARKWKVTGQDPTAEKNIHWKVRNVPFNGSPFKLLGKKTYVCHQGRDKNKKAKRRREEKIEKATRHTRDHSYHEVRRLIQTSKKMDCPATIYVVHIVRFPSYKITEDNPKKRNKASSALKEALSKDPSRVDTEELFAAYFPFIEEHQNHPVGELDKHRERGRKAATARRMKALKRDHAYFVRIPGYSALVGRPVWEDCFHPEEQHQASSEPTSIDITDTADPDTADTDTSVTDTADPDTAVTDTADPDTAVTDTADPDTAVTDTADPDTAVTDTADPDTAVTVPDLPRRRKLRRRLLRRECISTMKNIMESVYWLDNKTTLLSCKEQLMSLQENIQEMVPVEDGLNLGLPAKRRRLNTTPLPRRAYGRLKNRHTNRFGAKAGMRRESAAFKMPSHCLPEEEQQGPSSPSQPPSPAAQHPSCPPALLPIAAYLHSSPPPQMPTLTATHLLEEM</sequence>
<feature type="compositionally biased region" description="Polar residues" evidence="1">
    <location>
        <begin position="234"/>
        <end position="244"/>
    </location>
</feature>
<evidence type="ECO:0000313" key="2">
    <source>
        <dbReference type="EMBL" id="KAJ8372023.1"/>
    </source>
</evidence>
<proteinExistence type="predicted"/>
<gene>
    <name evidence="2" type="ORF">AAFF_G00295350</name>
</gene>
<organism evidence="2 3">
    <name type="scientific">Aldrovandia affinis</name>
    <dbReference type="NCBI Taxonomy" id="143900"/>
    <lineage>
        <taxon>Eukaryota</taxon>
        <taxon>Metazoa</taxon>
        <taxon>Chordata</taxon>
        <taxon>Craniata</taxon>
        <taxon>Vertebrata</taxon>
        <taxon>Euteleostomi</taxon>
        <taxon>Actinopterygii</taxon>
        <taxon>Neopterygii</taxon>
        <taxon>Teleostei</taxon>
        <taxon>Notacanthiformes</taxon>
        <taxon>Halosauridae</taxon>
        <taxon>Aldrovandia</taxon>
    </lineage>
</organism>
<dbReference type="Pfam" id="PF15299">
    <property type="entry name" value="ALS2CR8"/>
    <property type="match status" value="1"/>
</dbReference>
<name>A0AAD7R8Y9_9TELE</name>
<reference evidence="2" key="1">
    <citation type="journal article" date="2023" name="Science">
        <title>Genome structures resolve the early diversification of teleost fishes.</title>
        <authorList>
            <person name="Parey E."/>
            <person name="Louis A."/>
            <person name="Montfort J."/>
            <person name="Bouchez O."/>
            <person name="Roques C."/>
            <person name="Iampietro C."/>
            <person name="Lluch J."/>
            <person name="Castinel A."/>
            <person name="Donnadieu C."/>
            <person name="Desvignes T."/>
            <person name="Floi Bucao C."/>
            <person name="Jouanno E."/>
            <person name="Wen M."/>
            <person name="Mejri S."/>
            <person name="Dirks R."/>
            <person name="Jansen H."/>
            <person name="Henkel C."/>
            <person name="Chen W.J."/>
            <person name="Zahm M."/>
            <person name="Cabau C."/>
            <person name="Klopp C."/>
            <person name="Thompson A.W."/>
            <person name="Robinson-Rechavi M."/>
            <person name="Braasch I."/>
            <person name="Lecointre G."/>
            <person name="Bobe J."/>
            <person name="Postlethwait J.H."/>
            <person name="Berthelot C."/>
            <person name="Roest Crollius H."/>
            <person name="Guiguen Y."/>
        </authorList>
    </citation>
    <scope>NUCLEOTIDE SEQUENCE</scope>
    <source>
        <strain evidence="2">NC1722</strain>
    </source>
</reference>